<dbReference type="EMBL" id="JACXVP010000009">
    <property type="protein sequence ID" value="KAG5587266.1"/>
    <property type="molecule type" value="Genomic_DNA"/>
</dbReference>
<evidence type="ECO:0000313" key="1">
    <source>
        <dbReference type="EMBL" id="KAG5587266.1"/>
    </source>
</evidence>
<keyword evidence="2" id="KW-1185">Reference proteome</keyword>
<dbReference type="Proteomes" id="UP000824120">
    <property type="component" value="Chromosome 9"/>
</dbReference>
<name>A0A9J5XHV8_SOLCO</name>
<accession>A0A9J5XHV8</accession>
<sequence length="105" mass="12374">MKSSDRRVLGDDPEDNGENYISGGIQKIYRKRRRKMIVYKLLFINGLRVKQKGFKSLMTNRYADLKSLRCFEAVQSERGFRLMGSLWNISYGLTTREKLYKTPSR</sequence>
<reference evidence="1 2" key="1">
    <citation type="submission" date="2020-09" db="EMBL/GenBank/DDBJ databases">
        <title>De no assembly of potato wild relative species, Solanum commersonii.</title>
        <authorList>
            <person name="Cho K."/>
        </authorList>
    </citation>
    <scope>NUCLEOTIDE SEQUENCE [LARGE SCALE GENOMIC DNA]</scope>
    <source>
        <strain evidence="1">LZ3.2</strain>
        <tissue evidence="1">Leaf</tissue>
    </source>
</reference>
<evidence type="ECO:0000313" key="2">
    <source>
        <dbReference type="Proteomes" id="UP000824120"/>
    </source>
</evidence>
<organism evidence="1 2">
    <name type="scientific">Solanum commersonii</name>
    <name type="common">Commerson's wild potato</name>
    <name type="synonym">Commerson's nightshade</name>
    <dbReference type="NCBI Taxonomy" id="4109"/>
    <lineage>
        <taxon>Eukaryota</taxon>
        <taxon>Viridiplantae</taxon>
        <taxon>Streptophyta</taxon>
        <taxon>Embryophyta</taxon>
        <taxon>Tracheophyta</taxon>
        <taxon>Spermatophyta</taxon>
        <taxon>Magnoliopsida</taxon>
        <taxon>eudicotyledons</taxon>
        <taxon>Gunneridae</taxon>
        <taxon>Pentapetalae</taxon>
        <taxon>asterids</taxon>
        <taxon>lamiids</taxon>
        <taxon>Solanales</taxon>
        <taxon>Solanaceae</taxon>
        <taxon>Solanoideae</taxon>
        <taxon>Solaneae</taxon>
        <taxon>Solanum</taxon>
    </lineage>
</organism>
<proteinExistence type="predicted"/>
<comment type="caution">
    <text evidence="1">The sequence shown here is derived from an EMBL/GenBank/DDBJ whole genome shotgun (WGS) entry which is preliminary data.</text>
</comment>
<protein>
    <submittedName>
        <fullName evidence="1">Uncharacterized protein</fullName>
    </submittedName>
</protein>
<gene>
    <name evidence="1" type="ORF">H5410_047700</name>
</gene>
<dbReference type="AlphaFoldDB" id="A0A9J5XHV8"/>